<reference evidence="5" key="1">
    <citation type="submission" date="2022-07" db="EMBL/GenBank/DDBJ databases">
        <title>Phylogenomic reconstructions and comparative analyses of Kickxellomycotina fungi.</title>
        <authorList>
            <person name="Reynolds N.K."/>
            <person name="Stajich J.E."/>
            <person name="Barry K."/>
            <person name="Grigoriev I.V."/>
            <person name="Crous P."/>
            <person name="Smith M.E."/>
        </authorList>
    </citation>
    <scope>NUCLEOTIDE SEQUENCE</scope>
    <source>
        <strain evidence="5">NRRL 1566</strain>
    </source>
</reference>
<dbReference type="AlphaFoldDB" id="A0A9W8IEF5"/>
<evidence type="ECO:0000256" key="1">
    <source>
        <dbReference type="ARBA" id="ARBA00023242"/>
    </source>
</evidence>
<feature type="compositionally biased region" description="Low complexity" evidence="3">
    <location>
        <begin position="476"/>
        <end position="492"/>
    </location>
</feature>
<feature type="domain" description="YEATS" evidence="4">
    <location>
        <begin position="1"/>
        <end position="138"/>
    </location>
</feature>
<feature type="compositionally biased region" description="Low complexity" evidence="3">
    <location>
        <begin position="202"/>
        <end position="215"/>
    </location>
</feature>
<feature type="compositionally biased region" description="Low complexity" evidence="3">
    <location>
        <begin position="170"/>
        <end position="194"/>
    </location>
</feature>
<evidence type="ECO:0000313" key="6">
    <source>
        <dbReference type="Proteomes" id="UP001139887"/>
    </source>
</evidence>
<dbReference type="Gene3D" id="2.60.40.1970">
    <property type="entry name" value="YEATS domain"/>
    <property type="match status" value="1"/>
</dbReference>
<dbReference type="GO" id="GO:0000785">
    <property type="term" value="C:chromatin"/>
    <property type="evidence" value="ECO:0007669"/>
    <property type="project" value="UniProtKB-ARBA"/>
</dbReference>
<comment type="subcellular location">
    <subcellularLocation>
        <location evidence="2">Nucleus</location>
    </subcellularLocation>
</comment>
<dbReference type="Pfam" id="PF03366">
    <property type="entry name" value="YEATS"/>
    <property type="match status" value="1"/>
</dbReference>
<feature type="region of interest" description="Disordered" evidence="3">
    <location>
        <begin position="393"/>
        <end position="517"/>
    </location>
</feature>
<proteinExistence type="predicted"/>
<feature type="compositionally biased region" description="Low complexity" evidence="3">
    <location>
        <begin position="337"/>
        <end position="349"/>
    </location>
</feature>
<organism evidence="5 6">
    <name type="scientific">Coemansia brasiliensis</name>
    <dbReference type="NCBI Taxonomy" id="2650707"/>
    <lineage>
        <taxon>Eukaryota</taxon>
        <taxon>Fungi</taxon>
        <taxon>Fungi incertae sedis</taxon>
        <taxon>Zoopagomycota</taxon>
        <taxon>Kickxellomycotina</taxon>
        <taxon>Kickxellomycetes</taxon>
        <taxon>Kickxellales</taxon>
        <taxon>Kickxellaceae</taxon>
        <taxon>Coemansia</taxon>
    </lineage>
</organism>
<evidence type="ECO:0000256" key="2">
    <source>
        <dbReference type="PROSITE-ProRule" id="PRU00376"/>
    </source>
</evidence>
<dbReference type="PROSITE" id="PS51037">
    <property type="entry name" value="YEATS"/>
    <property type="match status" value="1"/>
</dbReference>
<dbReference type="Proteomes" id="UP001139887">
    <property type="component" value="Unassembled WGS sequence"/>
</dbReference>
<name>A0A9W8IEF5_9FUNG</name>
<dbReference type="GO" id="GO:0005634">
    <property type="term" value="C:nucleus"/>
    <property type="evidence" value="ECO:0007669"/>
    <property type="project" value="UniProtKB-SubCell"/>
</dbReference>
<sequence length="724" mass="77782">MVSEAEVMLAVQTQHHQTGRSVVANGVEYSLRRWSCALVEGRPRSSNAAQLPYVKKVEFILHETFKNPHRVIHHPPFKVEEEGWGEFDLVVIVHFINCQEPYRITHDLNFHVGEYYENKYPFIVPNPSAAFLALFNKHTTVSRKTIPARATKARKGPPRDSHYSTSQRASNSPLDSLSSHSSDYDSDSQLSSLDYDSDVPNPSSKPLLSASAASSGRIGAHLKRNPEKQLRSKRAGSRGIAGDNPMSSPLSAADEYRQRPASKAAVRQKKDSALLNVRRTTSDVSAPTRPRKLSAENALRGTGNLAGQKTVRPNAHSALQRNAAGATRSPPRGQPVQAQARMADQKAAAGRSSNSVSPPLSRMDRTAAAVGSTGIKRTAASDIQRKRAGDVLDIAAKNGARRRTQGPGRPASSPADSLPPDPATAVKRPPAIGIMGVKVPKKRTIKAAGDEGVATATKRSRVSGASAGRRGDDQLSPTSTSTSTTSSMSPPSRARALQQTSGAALSSREAFVRERERQRYMDPTLGSTSKGTARIQKAPGALGLLGKSARNGVAAVKMRAAAVAEDPDELAAADAPKRKTIKRDLSEFNIPKRNAGAAGMAAATFDAASVPAIDEKPRALAPRIKRATSADKPVAPSGLALSPEALRKMERIAERASQLNERAMVGFLRLLHSLRVEQEPESAALITEEAVDQVETSGMYSCNLTMLAPEAIDRLWAFVREVRV</sequence>
<dbReference type="PANTHER" id="PTHR47573:SF2">
    <property type="match status" value="1"/>
</dbReference>
<dbReference type="InterPro" id="IPR055129">
    <property type="entry name" value="YEATS_dom"/>
</dbReference>
<evidence type="ECO:0000259" key="4">
    <source>
        <dbReference type="PROSITE" id="PS51037"/>
    </source>
</evidence>
<gene>
    <name evidence="5" type="primary">tfg3</name>
    <name evidence="5" type="ORF">IWW36_002601</name>
</gene>
<dbReference type="InterPro" id="IPR038704">
    <property type="entry name" value="YEAST_sf"/>
</dbReference>
<dbReference type="InterPro" id="IPR005033">
    <property type="entry name" value="YEATS"/>
</dbReference>
<protein>
    <submittedName>
        <fullName evidence="5">Transcription factor TFIIF complex subunit Tfg3</fullName>
    </submittedName>
</protein>
<evidence type="ECO:0000256" key="3">
    <source>
        <dbReference type="SAM" id="MobiDB-lite"/>
    </source>
</evidence>
<accession>A0A9W8IEF5</accession>
<evidence type="ECO:0000313" key="5">
    <source>
        <dbReference type="EMBL" id="KAJ2849473.1"/>
    </source>
</evidence>
<dbReference type="EMBL" id="JANBUW010000076">
    <property type="protein sequence ID" value="KAJ2849473.1"/>
    <property type="molecule type" value="Genomic_DNA"/>
</dbReference>
<feature type="region of interest" description="Disordered" evidence="3">
    <location>
        <begin position="145"/>
        <end position="374"/>
    </location>
</feature>
<keyword evidence="6" id="KW-1185">Reference proteome</keyword>
<dbReference type="GO" id="GO:0006355">
    <property type="term" value="P:regulation of DNA-templated transcription"/>
    <property type="evidence" value="ECO:0007669"/>
    <property type="project" value="InterPro"/>
</dbReference>
<keyword evidence="1 2" id="KW-0539">Nucleus</keyword>
<dbReference type="PANTHER" id="PTHR47573">
    <property type="entry name" value="PROTEIN AF-9 HOMOLOG"/>
    <property type="match status" value="1"/>
</dbReference>
<dbReference type="OrthoDB" id="1741717at2759"/>
<comment type="caution">
    <text evidence="5">The sequence shown here is derived from an EMBL/GenBank/DDBJ whole genome shotgun (WGS) entry which is preliminary data.</text>
</comment>